<sequence>MMKRLPEYIDKDHLIKDTTDIMSDNNENSDLIFNNIKESHLPNIEKIVMPPIRYS</sequence>
<evidence type="ECO:0000313" key="1">
    <source>
        <dbReference type="EMBL" id="OAF64955.1"/>
    </source>
</evidence>
<dbReference type="AlphaFoldDB" id="A0A177ASJ7"/>
<accession>A0A177ASJ7</accession>
<evidence type="ECO:0000313" key="2">
    <source>
        <dbReference type="Proteomes" id="UP000078046"/>
    </source>
</evidence>
<keyword evidence="2" id="KW-1185">Reference proteome</keyword>
<comment type="caution">
    <text evidence="1">The sequence shown here is derived from an EMBL/GenBank/DDBJ whole genome shotgun (WGS) entry which is preliminary data.</text>
</comment>
<name>A0A177ASJ7_9BILA</name>
<reference evidence="1 2" key="1">
    <citation type="submission" date="2016-04" db="EMBL/GenBank/DDBJ databases">
        <title>The genome of Intoshia linei affirms orthonectids as highly simplified spiralians.</title>
        <authorList>
            <person name="Mikhailov K.V."/>
            <person name="Slusarev G.S."/>
            <person name="Nikitin M.A."/>
            <person name="Logacheva M.D."/>
            <person name="Penin A."/>
            <person name="Aleoshin V."/>
            <person name="Panchin Y.V."/>
        </authorList>
    </citation>
    <scope>NUCLEOTIDE SEQUENCE [LARGE SCALE GENOMIC DNA]</scope>
    <source>
        <strain evidence="1">Intl2013</strain>
        <tissue evidence="1">Whole animal</tissue>
    </source>
</reference>
<gene>
    <name evidence="1" type="ORF">A3Q56_07330</name>
</gene>
<organism evidence="1 2">
    <name type="scientific">Intoshia linei</name>
    <dbReference type="NCBI Taxonomy" id="1819745"/>
    <lineage>
        <taxon>Eukaryota</taxon>
        <taxon>Metazoa</taxon>
        <taxon>Spiralia</taxon>
        <taxon>Lophotrochozoa</taxon>
        <taxon>Mesozoa</taxon>
        <taxon>Orthonectida</taxon>
        <taxon>Rhopaluridae</taxon>
        <taxon>Intoshia</taxon>
    </lineage>
</organism>
<protein>
    <submittedName>
        <fullName evidence="1">Uncharacterized protein</fullName>
    </submittedName>
</protein>
<dbReference type="Proteomes" id="UP000078046">
    <property type="component" value="Unassembled WGS sequence"/>
</dbReference>
<dbReference type="EMBL" id="LWCA01001520">
    <property type="protein sequence ID" value="OAF64955.1"/>
    <property type="molecule type" value="Genomic_DNA"/>
</dbReference>
<proteinExistence type="predicted"/>